<name>A0A0F9EDX6_9ZZZZ</name>
<gene>
    <name evidence="1" type="ORF">LCGC14_2164940</name>
</gene>
<protein>
    <submittedName>
        <fullName evidence="1">Uncharacterized protein</fullName>
    </submittedName>
</protein>
<dbReference type="EMBL" id="LAZR01027842">
    <property type="protein sequence ID" value="KKL64446.1"/>
    <property type="molecule type" value="Genomic_DNA"/>
</dbReference>
<dbReference type="AlphaFoldDB" id="A0A0F9EDX6"/>
<accession>A0A0F9EDX6</accession>
<organism evidence="1">
    <name type="scientific">marine sediment metagenome</name>
    <dbReference type="NCBI Taxonomy" id="412755"/>
    <lineage>
        <taxon>unclassified sequences</taxon>
        <taxon>metagenomes</taxon>
        <taxon>ecological metagenomes</taxon>
    </lineage>
</organism>
<evidence type="ECO:0000313" key="1">
    <source>
        <dbReference type="EMBL" id="KKL64446.1"/>
    </source>
</evidence>
<feature type="non-terminal residue" evidence="1">
    <location>
        <position position="147"/>
    </location>
</feature>
<sequence length="147" mass="16306">MGQYLDEYSAKYLYEQKRKLNRNLIVRADVKTQPTAGDPLTGMEGMTQGESGIFGHTKLRLKCVATPQDKMPKILTTTGACTVSNYTDSTAGKKGEHHHVLGAVVVEIKNDKVFHIYHINARKSDGAFIFLDHEYHADGTIQKADPA</sequence>
<comment type="caution">
    <text evidence="1">The sequence shown here is derived from an EMBL/GenBank/DDBJ whole genome shotgun (WGS) entry which is preliminary data.</text>
</comment>
<proteinExistence type="predicted"/>
<reference evidence="1" key="1">
    <citation type="journal article" date="2015" name="Nature">
        <title>Complex archaea that bridge the gap between prokaryotes and eukaryotes.</title>
        <authorList>
            <person name="Spang A."/>
            <person name="Saw J.H."/>
            <person name="Jorgensen S.L."/>
            <person name="Zaremba-Niedzwiedzka K."/>
            <person name="Martijn J."/>
            <person name="Lind A.E."/>
            <person name="van Eijk R."/>
            <person name="Schleper C."/>
            <person name="Guy L."/>
            <person name="Ettema T.J."/>
        </authorList>
    </citation>
    <scope>NUCLEOTIDE SEQUENCE</scope>
</reference>